<dbReference type="STRING" id="454194.PYK22_00674"/>
<dbReference type="EMBL" id="CBXV010000002">
    <property type="protein sequence ID" value="CDM64679.1"/>
    <property type="molecule type" value="Genomic_DNA"/>
</dbReference>
<evidence type="ECO:0000256" key="2">
    <source>
        <dbReference type="SAM" id="SignalP"/>
    </source>
</evidence>
<reference evidence="4 5" key="1">
    <citation type="submission" date="2013-12" db="EMBL/GenBank/DDBJ databases">
        <authorList>
            <person name="Stott M."/>
        </authorList>
    </citation>
    <scope>NUCLEOTIDE SEQUENCE [LARGE SCALE GENOMIC DNA]</scope>
    <source>
        <strain evidence="4 5">K22</strain>
    </source>
</reference>
<feature type="region of interest" description="Disordered" evidence="1">
    <location>
        <begin position="194"/>
        <end position="225"/>
    </location>
</feature>
<evidence type="ECO:0000259" key="3">
    <source>
        <dbReference type="PROSITE" id="PS51352"/>
    </source>
</evidence>
<feature type="signal peptide" evidence="2">
    <location>
        <begin position="1"/>
        <end position="22"/>
    </location>
</feature>
<dbReference type="SUPFAM" id="SSF52833">
    <property type="entry name" value="Thioredoxin-like"/>
    <property type="match status" value="1"/>
</dbReference>
<dbReference type="Gene3D" id="3.40.30.10">
    <property type="entry name" value="Glutaredoxin"/>
    <property type="match status" value="1"/>
</dbReference>
<dbReference type="GO" id="GO:0016209">
    <property type="term" value="F:antioxidant activity"/>
    <property type="evidence" value="ECO:0007669"/>
    <property type="project" value="InterPro"/>
</dbReference>
<dbReference type="InterPro" id="IPR013766">
    <property type="entry name" value="Thioredoxin_domain"/>
</dbReference>
<keyword evidence="2" id="KW-0732">Signal</keyword>
<dbReference type="CDD" id="cd02966">
    <property type="entry name" value="TlpA_like_family"/>
    <property type="match status" value="1"/>
</dbReference>
<dbReference type="OrthoDB" id="9798454at2"/>
<evidence type="ECO:0000256" key="1">
    <source>
        <dbReference type="SAM" id="MobiDB-lite"/>
    </source>
</evidence>
<organism evidence="4 5">
    <name type="scientific">Pyrinomonas methylaliphatogenes</name>
    <dbReference type="NCBI Taxonomy" id="454194"/>
    <lineage>
        <taxon>Bacteria</taxon>
        <taxon>Pseudomonadati</taxon>
        <taxon>Acidobacteriota</taxon>
        <taxon>Blastocatellia</taxon>
        <taxon>Blastocatellales</taxon>
        <taxon>Pyrinomonadaceae</taxon>
        <taxon>Pyrinomonas</taxon>
    </lineage>
</organism>
<proteinExistence type="predicted"/>
<gene>
    <name evidence="4" type="ORF">PYK22_00674</name>
</gene>
<dbReference type="Pfam" id="PF00578">
    <property type="entry name" value="AhpC-TSA"/>
    <property type="match status" value="1"/>
</dbReference>
<reference evidence="4 5" key="2">
    <citation type="submission" date="2015-01" db="EMBL/GenBank/DDBJ databases">
        <title>Complete genome sequence of Pyrinomonas methylaliphatogenes type strain K22T.</title>
        <authorList>
            <person name="Lee K.C.Y."/>
            <person name="Power J.F."/>
            <person name="Dunfield P.F."/>
            <person name="Morgan X.C."/>
            <person name="Huttenhower C."/>
            <person name="Stott M.B."/>
        </authorList>
    </citation>
    <scope>NUCLEOTIDE SEQUENCE [LARGE SCALE GENOMIC DNA]</scope>
    <source>
        <strain evidence="4 5">K22</strain>
    </source>
</reference>
<feature type="chain" id="PRO_5002123026" evidence="2">
    <location>
        <begin position="23"/>
        <end position="225"/>
    </location>
</feature>
<name>A0A0B6WWM3_9BACT</name>
<dbReference type="AlphaFoldDB" id="A0A0B6WWM3"/>
<keyword evidence="5" id="KW-1185">Reference proteome</keyword>
<protein>
    <submittedName>
        <fullName evidence="4">AhpC/TSA family protein</fullName>
    </submittedName>
</protein>
<feature type="domain" description="Thioredoxin" evidence="3">
    <location>
        <begin position="29"/>
        <end position="195"/>
    </location>
</feature>
<sequence length="225" mass="25838" precursor="true">MNRLVMGFHLLLALCASTIVCAQERHEYAPIEERTIDYADWTFKSLRDGSPINFRTFTQGKRLVLVVYFAPWCPNWRYEAPILQRLYEKYHAHGLEIIAISEYGALDETRRFFGDRGSPYPVVIESETREARDKTTHYAYRQRSGDKRNWGSPYNVFIEPAKVPSQGDILAEKAWVANGELIEDEAERFIRAKLGLEPSSAPTTSERRNADDHCAIELNAPAKKP</sequence>
<dbReference type="Proteomes" id="UP000031518">
    <property type="component" value="Unassembled WGS sequence"/>
</dbReference>
<evidence type="ECO:0000313" key="4">
    <source>
        <dbReference type="EMBL" id="CDM64679.1"/>
    </source>
</evidence>
<dbReference type="InterPro" id="IPR036249">
    <property type="entry name" value="Thioredoxin-like_sf"/>
</dbReference>
<feature type="compositionally biased region" description="Basic and acidic residues" evidence="1">
    <location>
        <begin position="205"/>
        <end position="215"/>
    </location>
</feature>
<accession>A0A0B6WWM3</accession>
<dbReference type="GO" id="GO:0016491">
    <property type="term" value="F:oxidoreductase activity"/>
    <property type="evidence" value="ECO:0007669"/>
    <property type="project" value="InterPro"/>
</dbReference>
<evidence type="ECO:0000313" key="5">
    <source>
        <dbReference type="Proteomes" id="UP000031518"/>
    </source>
</evidence>
<dbReference type="PROSITE" id="PS51352">
    <property type="entry name" value="THIOREDOXIN_2"/>
    <property type="match status" value="1"/>
</dbReference>
<dbReference type="InterPro" id="IPR000866">
    <property type="entry name" value="AhpC/TSA"/>
</dbReference>
<dbReference type="RefSeq" id="WP_083437567.1">
    <property type="nucleotide sequence ID" value="NZ_CBXV010000002.1"/>
</dbReference>